<dbReference type="AlphaFoldDB" id="A0A1I7SK65"/>
<reference evidence="2" key="1">
    <citation type="submission" date="2016-11" db="UniProtKB">
        <authorList>
            <consortium name="WormBaseParasite"/>
        </authorList>
    </citation>
    <scope>IDENTIFICATION</scope>
</reference>
<dbReference type="WBParaSite" id="BXY_1344500.1">
    <property type="protein sequence ID" value="BXY_1344500.1"/>
    <property type="gene ID" value="BXY_1344500"/>
</dbReference>
<evidence type="ECO:0000313" key="1">
    <source>
        <dbReference type="Proteomes" id="UP000095284"/>
    </source>
</evidence>
<sequence>MPPTAPKASQTLAGTFDPEFRQLCTASCFFLVSGVMRKSESWVIREHPAAGARAAANGHLLLSVRKSSGHWEEE</sequence>
<name>A0A1I7SK65_BURXY</name>
<dbReference type="Proteomes" id="UP000095284">
    <property type="component" value="Unplaced"/>
</dbReference>
<evidence type="ECO:0000313" key="2">
    <source>
        <dbReference type="WBParaSite" id="BXY_1344500.1"/>
    </source>
</evidence>
<proteinExistence type="predicted"/>
<accession>A0A1I7SK65</accession>
<organism evidence="1 2">
    <name type="scientific">Bursaphelenchus xylophilus</name>
    <name type="common">Pinewood nematode worm</name>
    <name type="synonym">Aphelenchoides xylophilus</name>
    <dbReference type="NCBI Taxonomy" id="6326"/>
    <lineage>
        <taxon>Eukaryota</taxon>
        <taxon>Metazoa</taxon>
        <taxon>Ecdysozoa</taxon>
        <taxon>Nematoda</taxon>
        <taxon>Chromadorea</taxon>
        <taxon>Rhabditida</taxon>
        <taxon>Tylenchina</taxon>
        <taxon>Tylenchomorpha</taxon>
        <taxon>Aphelenchoidea</taxon>
        <taxon>Aphelenchoididae</taxon>
        <taxon>Bursaphelenchus</taxon>
    </lineage>
</organism>
<protein>
    <submittedName>
        <fullName evidence="2">DUF2384 domain-containing protein</fullName>
    </submittedName>
</protein>